<gene>
    <name evidence="4" type="ORF">YM304_42720</name>
</gene>
<dbReference type="PANTHER" id="PTHR43877:SF1">
    <property type="entry name" value="ACETYLTRANSFERASE"/>
    <property type="match status" value="1"/>
</dbReference>
<dbReference type="SUPFAM" id="SSF55729">
    <property type="entry name" value="Acyl-CoA N-acyltransferases (Nat)"/>
    <property type="match status" value="1"/>
</dbReference>
<dbReference type="RefSeq" id="WP_015443833.1">
    <property type="nucleotide sequence ID" value="NC_020520.1"/>
</dbReference>
<name>A0A6C7EKX2_ILUCY</name>
<organism evidence="4 5">
    <name type="scientific">Ilumatobacter coccineus (strain NBRC 103263 / KCTC 29153 / YM16-304)</name>
    <dbReference type="NCBI Taxonomy" id="1313172"/>
    <lineage>
        <taxon>Bacteria</taxon>
        <taxon>Bacillati</taxon>
        <taxon>Actinomycetota</taxon>
        <taxon>Acidimicrobiia</taxon>
        <taxon>Acidimicrobiales</taxon>
        <taxon>Ilumatobacteraceae</taxon>
        <taxon>Ilumatobacter</taxon>
    </lineage>
</organism>
<feature type="domain" description="N-acetyltransferase" evidence="3">
    <location>
        <begin position="103"/>
        <end position="239"/>
    </location>
</feature>
<reference evidence="4 5" key="1">
    <citation type="journal article" date="2013" name="Int. J. Syst. Evol. Microbiol.">
        <title>Ilumatobacter nonamiense sp. nov. and Ilumatobacter coccineum sp. nov., isolated from seashore sand.</title>
        <authorList>
            <person name="Matsumoto A."/>
            <person name="Kasai H."/>
            <person name="Matsuo Y."/>
            <person name="Shizuri Y."/>
            <person name="Ichikawa N."/>
            <person name="Fujita N."/>
            <person name="Omura S."/>
            <person name="Takahashi Y."/>
        </authorList>
    </citation>
    <scope>NUCLEOTIDE SEQUENCE [LARGE SCALE GENOMIC DNA]</scope>
    <source>
        <strain evidence="5">NBRC 103263 / KCTC 29153 / YM16-304</strain>
    </source>
</reference>
<dbReference type="EMBL" id="AP012057">
    <property type="protein sequence ID" value="BAN04586.1"/>
    <property type="molecule type" value="Genomic_DNA"/>
</dbReference>
<evidence type="ECO:0000313" key="4">
    <source>
        <dbReference type="EMBL" id="BAN04586.1"/>
    </source>
</evidence>
<keyword evidence="2" id="KW-0012">Acyltransferase</keyword>
<protein>
    <recommendedName>
        <fullName evidence="3">N-acetyltransferase domain-containing protein</fullName>
    </recommendedName>
</protein>
<dbReference type="Gene3D" id="3.40.630.30">
    <property type="match status" value="1"/>
</dbReference>
<dbReference type="InterPro" id="IPR050832">
    <property type="entry name" value="Bact_Acetyltransf"/>
</dbReference>
<evidence type="ECO:0000313" key="5">
    <source>
        <dbReference type="Proteomes" id="UP000011863"/>
    </source>
</evidence>
<dbReference type="Proteomes" id="UP000011863">
    <property type="component" value="Chromosome"/>
</dbReference>
<sequence>MGEALHTRSRVDIRPWPHETAIAHLILLDVDMVPSLADIDRWIDESYELTPEIRSIRTGALFPNAADAFAERGFRVCDRLALLERRLPPTEAVPAPTPATPQLATRRLRQRDLEVAARIDGDAFPASWQNDAQSLAEIIDATPRARARIATLARRPIGFALTGKAGPTGYLQRFAVDPSARRLGVAGLLVDDAVRWLSRRGATAALVNTGVDNAAALALYEGRGFRRRSDQLVVMEFTR</sequence>
<evidence type="ECO:0000259" key="3">
    <source>
        <dbReference type="PROSITE" id="PS51186"/>
    </source>
</evidence>
<keyword evidence="5" id="KW-1185">Reference proteome</keyword>
<accession>A0A6C7EKX2</accession>
<dbReference type="GO" id="GO:0016747">
    <property type="term" value="F:acyltransferase activity, transferring groups other than amino-acyl groups"/>
    <property type="evidence" value="ECO:0007669"/>
    <property type="project" value="InterPro"/>
</dbReference>
<dbReference type="PROSITE" id="PS51186">
    <property type="entry name" value="GNAT"/>
    <property type="match status" value="1"/>
</dbReference>
<keyword evidence="1" id="KW-0808">Transferase</keyword>
<dbReference type="AlphaFoldDB" id="A0A6C7EKX2"/>
<proteinExistence type="predicted"/>
<dbReference type="OrthoDB" id="1821130at2"/>
<dbReference type="KEGG" id="aym:YM304_42720"/>
<dbReference type="InterPro" id="IPR016181">
    <property type="entry name" value="Acyl_CoA_acyltransferase"/>
</dbReference>
<evidence type="ECO:0000256" key="1">
    <source>
        <dbReference type="ARBA" id="ARBA00022679"/>
    </source>
</evidence>
<evidence type="ECO:0000256" key="2">
    <source>
        <dbReference type="ARBA" id="ARBA00023315"/>
    </source>
</evidence>
<dbReference type="PANTHER" id="PTHR43877">
    <property type="entry name" value="AMINOALKYLPHOSPHONATE N-ACETYLTRANSFERASE-RELATED-RELATED"/>
    <property type="match status" value="1"/>
</dbReference>
<dbReference type="InterPro" id="IPR000182">
    <property type="entry name" value="GNAT_dom"/>
</dbReference>
<dbReference type="CDD" id="cd04301">
    <property type="entry name" value="NAT_SF"/>
    <property type="match status" value="1"/>
</dbReference>
<dbReference type="Pfam" id="PF00583">
    <property type="entry name" value="Acetyltransf_1"/>
    <property type="match status" value="1"/>
</dbReference>